<keyword evidence="7" id="KW-0689">Ribosomal protein</keyword>
<dbReference type="EC" id="2.3.1.266" evidence="5"/>
<dbReference type="Proteomes" id="UP001056681">
    <property type="component" value="Chromosome"/>
</dbReference>
<dbReference type="InterPro" id="IPR000182">
    <property type="entry name" value="GNAT_dom"/>
</dbReference>
<feature type="binding site" evidence="5">
    <location>
        <position position="115"/>
    </location>
    <ligand>
        <name>acetyl-CoA</name>
        <dbReference type="ChEBI" id="CHEBI:57288"/>
    </ligand>
</feature>
<evidence type="ECO:0000256" key="5">
    <source>
        <dbReference type="HAMAP-Rule" id="MF_02210"/>
    </source>
</evidence>
<evidence type="ECO:0000259" key="6">
    <source>
        <dbReference type="PROSITE" id="PS51186"/>
    </source>
</evidence>
<keyword evidence="3 5" id="KW-0808">Transferase</keyword>
<reference evidence="7" key="1">
    <citation type="submission" date="2020-10" db="EMBL/GenBank/DDBJ databases">
        <title>Whole-genome sequence of Luteibacter sp. EIF3.</title>
        <authorList>
            <person name="Friedrich I."/>
            <person name="Hertel R."/>
            <person name="Daniel R."/>
        </authorList>
    </citation>
    <scope>NUCLEOTIDE SEQUENCE</scope>
    <source>
        <strain evidence="7">EIF3</strain>
    </source>
</reference>
<evidence type="ECO:0000256" key="4">
    <source>
        <dbReference type="ARBA" id="ARBA00023315"/>
    </source>
</evidence>
<dbReference type="EMBL" id="CP063231">
    <property type="protein sequence ID" value="URL57530.1"/>
    <property type="molecule type" value="Genomic_DNA"/>
</dbReference>
<evidence type="ECO:0000256" key="1">
    <source>
        <dbReference type="ARBA" id="ARBA00005395"/>
    </source>
</evidence>
<dbReference type="Pfam" id="PF00583">
    <property type="entry name" value="Acetyltransf_1"/>
    <property type="match status" value="1"/>
</dbReference>
<dbReference type="GO" id="GO:0005840">
    <property type="term" value="C:ribosome"/>
    <property type="evidence" value="ECO:0007669"/>
    <property type="project" value="UniProtKB-KW"/>
</dbReference>
<feature type="domain" description="N-acetyltransferase" evidence="6">
    <location>
        <begin position="9"/>
        <end position="154"/>
    </location>
</feature>
<dbReference type="InterPro" id="IPR016181">
    <property type="entry name" value="Acyl_CoA_acyltransferase"/>
</dbReference>
<name>A0ABY4SZ05_9GAMM</name>
<keyword evidence="8" id="KW-1185">Reference proteome</keyword>
<comment type="caution">
    <text evidence="5">Lacks conserved residue(s) required for the propagation of feature annotation.</text>
</comment>
<dbReference type="PANTHER" id="PTHR43420:SF12">
    <property type="entry name" value="N-ACETYLTRANSFERASE DOMAIN-CONTAINING PROTEIN"/>
    <property type="match status" value="1"/>
</dbReference>
<keyword evidence="2 5" id="KW-0963">Cytoplasm</keyword>
<dbReference type="Gene3D" id="3.40.630.30">
    <property type="match status" value="1"/>
</dbReference>
<dbReference type="InterPro" id="IPR050680">
    <property type="entry name" value="YpeA/RimI_acetyltransf"/>
</dbReference>
<dbReference type="RefSeq" id="WP_250338400.1">
    <property type="nucleotide sequence ID" value="NZ_CP063231.1"/>
</dbReference>
<dbReference type="PROSITE" id="PS51186">
    <property type="entry name" value="GNAT"/>
    <property type="match status" value="1"/>
</dbReference>
<dbReference type="HAMAP" id="MF_02210">
    <property type="entry name" value="RimI"/>
    <property type="match status" value="1"/>
</dbReference>
<dbReference type="SUPFAM" id="SSF55729">
    <property type="entry name" value="Acyl-CoA N-acyltransferases (Nat)"/>
    <property type="match status" value="1"/>
</dbReference>
<evidence type="ECO:0000256" key="2">
    <source>
        <dbReference type="ARBA" id="ARBA00022490"/>
    </source>
</evidence>
<evidence type="ECO:0000256" key="3">
    <source>
        <dbReference type="ARBA" id="ARBA00022679"/>
    </source>
</evidence>
<dbReference type="NCBIfam" id="TIGR01575">
    <property type="entry name" value="rimI"/>
    <property type="match status" value="1"/>
</dbReference>
<accession>A0ABY4SZ05</accession>
<evidence type="ECO:0000313" key="7">
    <source>
        <dbReference type="EMBL" id="URL57530.1"/>
    </source>
</evidence>
<dbReference type="InterPro" id="IPR006464">
    <property type="entry name" value="AcTrfase_RimI/Ard1"/>
</dbReference>
<keyword evidence="7" id="KW-0687">Ribonucleoprotein</keyword>
<protein>
    <recommendedName>
        <fullName evidence="5">[Ribosomal protein bS18]-alanine N-acetyltransferase</fullName>
        <ecNumber evidence="5">2.3.1.266</ecNumber>
    </recommendedName>
</protein>
<gene>
    <name evidence="5 7" type="primary">rimI</name>
    <name evidence="7" type="ORF">IM816_12955</name>
</gene>
<organism evidence="7 8">
    <name type="scientific">Luteibacter flocculans</name>
    <dbReference type="NCBI Taxonomy" id="2780091"/>
    <lineage>
        <taxon>Bacteria</taxon>
        <taxon>Pseudomonadati</taxon>
        <taxon>Pseudomonadota</taxon>
        <taxon>Gammaproteobacteria</taxon>
        <taxon>Lysobacterales</taxon>
        <taxon>Rhodanobacteraceae</taxon>
        <taxon>Luteibacter</taxon>
    </lineage>
</organism>
<comment type="subcellular location">
    <subcellularLocation>
        <location evidence="5">Cytoplasm</location>
    </subcellularLocation>
</comment>
<keyword evidence="4 5" id="KW-0012">Acyltransferase</keyword>
<dbReference type="InterPro" id="IPR043690">
    <property type="entry name" value="RimI"/>
</dbReference>
<feature type="active site" description="Proton acceptor" evidence="5">
    <location>
        <position position="110"/>
    </location>
</feature>
<comment type="function">
    <text evidence="5">Acetylates the N-terminal alanine of ribosomal protein bS18.</text>
</comment>
<comment type="similarity">
    <text evidence="1 5">Belongs to the acetyltransferase family. RimI subfamily.</text>
</comment>
<evidence type="ECO:0000313" key="8">
    <source>
        <dbReference type="Proteomes" id="UP001056681"/>
    </source>
</evidence>
<proteinExistence type="inferred from homology"/>
<dbReference type="PANTHER" id="PTHR43420">
    <property type="entry name" value="ACETYLTRANSFERASE"/>
    <property type="match status" value="1"/>
</dbReference>
<sequence>MVAVAHPSTEVRAMRREDLDAVVAIEHASYEFPWSAGIFRDCLQAGHNCWVIVHDGVIAGYGILSVAAGEAHVLNLCVGDAHRGLGFGRRMLRRLLDLARWYGAERVFLEVRPSNPVAKALYDSLGFAEIGRRPAYYPARGGREDAIVMALDMHPRD</sequence>
<comment type="catalytic activity">
    <reaction evidence="5">
        <text>N-terminal L-alanyl-[ribosomal protein bS18] + acetyl-CoA = N-terminal N(alpha)-acetyl-L-alanyl-[ribosomal protein bS18] + CoA + H(+)</text>
        <dbReference type="Rhea" id="RHEA:43756"/>
        <dbReference type="Rhea" id="RHEA-COMP:10676"/>
        <dbReference type="Rhea" id="RHEA-COMP:10677"/>
        <dbReference type="ChEBI" id="CHEBI:15378"/>
        <dbReference type="ChEBI" id="CHEBI:57287"/>
        <dbReference type="ChEBI" id="CHEBI:57288"/>
        <dbReference type="ChEBI" id="CHEBI:64718"/>
        <dbReference type="ChEBI" id="CHEBI:83683"/>
        <dbReference type="EC" id="2.3.1.266"/>
    </reaction>
</comment>
<feature type="active site" description="Proton donor" evidence="5">
    <location>
        <position position="122"/>
    </location>
</feature>